<proteinExistence type="predicted"/>
<organism evidence="1 2">
    <name type="scientific">Pleurodeles waltl</name>
    <name type="common">Iberian ribbed newt</name>
    <dbReference type="NCBI Taxonomy" id="8319"/>
    <lineage>
        <taxon>Eukaryota</taxon>
        <taxon>Metazoa</taxon>
        <taxon>Chordata</taxon>
        <taxon>Craniata</taxon>
        <taxon>Vertebrata</taxon>
        <taxon>Euteleostomi</taxon>
        <taxon>Amphibia</taxon>
        <taxon>Batrachia</taxon>
        <taxon>Caudata</taxon>
        <taxon>Salamandroidea</taxon>
        <taxon>Salamandridae</taxon>
        <taxon>Pleurodelinae</taxon>
        <taxon>Pleurodeles</taxon>
    </lineage>
</organism>
<reference evidence="1" key="1">
    <citation type="journal article" date="2022" name="bioRxiv">
        <title>Sequencing and chromosome-scale assembly of the giantPleurodeles waltlgenome.</title>
        <authorList>
            <person name="Brown T."/>
            <person name="Elewa A."/>
            <person name="Iarovenko S."/>
            <person name="Subramanian E."/>
            <person name="Araus A.J."/>
            <person name="Petzold A."/>
            <person name="Susuki M."/>
            <person name="Suzuki K.-i.T."/>
            <person name="Hayashi T."/>
            <person name="Toyoda A."/>
            <person name="Oliveira C."/>
            <person name="Osipova E."/>
            <person name="Leigh N.D."/>
            <person name="Simon A."/>
            <person name="Yun M.H."/>
        </authorList>
    </citation>
    <scope>NUCLEOTIDE SEQUENCE</scope>
    <source>
        <strain evidence="1">20211129_DDA</strain>
        <tissue evidence="1">Liver</tissue>
    </source>
</reference>
<sequence length="125" mass="13914">MGCTQGGGTGRSLTASVGVRRVLHRQVSTLEVQLHAAEIAVAHWTVNVDLLWGLQEQHKEADARLCKHEYHHYMMRQHPHSDRSGRLLAWLVKETPKYTPVGAFRLDSGVVLTTQADLNTAFSSS</sequence>
<dbReference type="AlphaFoldDB" id="A0AAV7W9A4"/>
<accession>A0AAV7W9A4</accession>
<name>A0AAV7W9A4_PLEWA</name>
<evidence type="ECO:0000313" key="2">
    <source>
        <dbReference type="Proteomes" id="UP001066276"/>
    </source>
</evidence>
<protein>
    <submittedName>
        <fullName evidence="1">Uncharacterized protein</fullName>
    </submittedName>
</protein>
<dbReference type="EMBL" id="JANPWB010000002">
    <property type="protein sequence ID" value="KAJ1209306.1"/>
    <property type="molecule type" value="Genomic_DNA"/>
</dbReference>
<gene>
    <name evidence="1" type="ORF">NDU88_004684</name>
</gene>
<evidence type="ECO:0000313" key="1">
    <source>
        <dbReference type="EMBL" id="KAJ1209306.1"/>
    </source>
</evidence>
<dbReference type="Proteomes" id="UP001066276">
    <property type="component" value="Chromosome 1_2"/>
</dbReference>
<keyword evidence="2" id="KW-1185">Reference proteome</keyword>
<comment type="caution">
    <text evidence="1">The sequence shown here is derived from an EMBL/GenBank/DDBJ whole genome shotgun (WGS) entry which is preliminary data.</text>
</comment>